<dbReference type="Pfam" id="PF01632">
    <property type="entry name" value="Ribosomal_L35p"/>
    <property type="match status" value="1"/>
</dbReference>
<reference evidence="4" key="2">
    <citation type="submission" date="2019-09" db="EMBL/GenBank/DDBJ databases">
        <title>Expansion of phycobilisome linker gene families in mesophilic red algae.</title>
        <authorList>
            <person name="Lee J."/>
        </authorList>
    </citation>
    <scope>NUCLEOTIDE SEQUENCE [LARGE SCALE GENOMIC DNA]</scope>
    <source>
        <strain evidence="4">CCMP 1328</strain>
        <tissue evidence="4">Unicellular</tissue>
    </source>
</reference>
<name>A0A5J4YL85_PORPP</name>
<dbReference type="EMBL" id="VRMN01000008">
    <property type="protein sequence ID" value="KAA8492729.1"/>
    <property type="molecule type" value="Genomic_DNA"/>
</dbReference>
<keyword evidence="3" id="KW-0687">Ribonucleoprotein</keyword>
<evidence type="ECO:0000313" key="4">
    <source>
        <dbReference type="EMBL" id="KAA8491742.1"/>
    </source>
</evidence>
<dbReference type="GO" id="GO:0003735">
    <property type="term" value="F:structural constituent of ribosome"/>
    <property type="evidence" value="ECO:0007669"/>
    <property type="project" value="InterPro"/>
</dbReference>
<proteinExistence type="inferred from homology"/>
<dbReference type="Proteomes" id="UP000324585">
    <property type="component" value="Unassembled WGS sequence"/>
</dbReference>
<protein>
    <recommendedName>
        <fullName evidence="7">50S ribosomal protein L35</fullName>
    </recommendedName>
</protein>
<dbReference type="SUPFAM" id="SSF143034">
    <property type="entry name" value="L35p-like"/>
    <property type="match status" value="1"/>
</dbReference>
<comment type="similarity">
    <text evidence="1">Belongs to the bacterial ribosomal protein bL35 family.</text>
</comment>
<comment type="caution">
    <text evidence="4">The sequence shown here is derived from an EMBL/GenBank/DDBJ whole genome shotgun (WGS) entry which is preliminary data.</text>
</comment>
<dbReference type="GO" id="GO:0005840">
    <property type="term" value="C:ribosome"/>
    <property type="evidence" value="ECO:0007669"/>
    <property type="project" value="UniProtKB-KW"/>
</dbReference>
<dbReference type="InterPro" id="IPR037229">
    <property type="entry name" value="Ribosomal_bL35_sf"/>
</dbReference>
<evidence type="ECO:0000313" key="5">
    <source>
        <dbReference type="EMBL" id="KAA8492729.1"/>
    </source>
</evidence>
<dbReference type="Gene3D" id="4.10.410.60">
    <property type="match status" value="1"/>
</dbReference>
<sequence>MRSERQPGRSMGLQQCLMTSLTAATPVQRVFVRSVGIGRKGKWKTHTGCKDRFDVLPSMLVRTRGRSYTAHKMSKKSRRRRQRLRQPLILNRLQSNKILALLGRKSAKRYKVKDGPGTTKKART</sequence>
<organism evidence="4 6">
    <name type="scientific">Porphyridium purpureum</name>
    <name type="common">Red alga</name>
    <name type="synonym">Porphyridium cruentum</name>
    <dbReference type="NCBI Taxonomy" id="35688"/>
    <lineage>
        <taxon>Eukaryota</taxon>
        <taxon>Rhodophyta</taxon>
        <taxon>Bangiophyceae</taxon>
        <taxon>Porphyridiales</taxon>
        <taxon>Porphyridiaceae</taxon>
        <taxon>Porphyridium</taxon>
    </lineage>
</organism>
<dbReference type="GO" id="GO:0006412">
    <property type="term" value="P:translation"/>
    <property type="evidence" value="ECO:0007669"/>
    <property type="project" value="InterPro"/>
</dbReference>
<keyword evidence="6" id="KW-1185">Reference proteome</keyword>
<gene>
    <name evidence="4" type="ORF">FVE85_8224</name>
    <name evidence="5" type="ORF">FVE85_9001</name>
</gene>
<evidence type="ECO:0000313" key="6">
    <source>
        <dbReference type="Proteomes" id="UP000324585"/>
    </source>
</evidence>
<dbReference type="AlphaFoldDB" id="A0A5J4YL85"/>
<keyword evidence="2" id="KW-0689">Ribosomal protein</keyword>
<dbReference type="GO" id="GO:1990904">
    <property type="term" value="C:ribonucleoprotein complex"/>
    <property type="evidence" value="ECO:0007669"/>
    <property type="project" value="UniProtKB-KW"/>
</dbReference>
<evidence type="ECO:0000256" key="3">
    <source>
        <dbReference type="ARBA" id="ARBA00023274"/>
    </source>
</evidence>
<dbReference type="EMBL" id="VRMN01000011">
    <property type="protein sequence ID" value="KAA8491742.1"/>
    <property type="molecule type" value="Genomic_DNA"/>
</dbReference>
<dbReference type="InterPro" id="IPR021137">
    <property type="entry name" value="Ribosomal_bL35-like"/>
</dbReference>
<evidence type="ECO:0000256" key="2">
    <source>
        <dbReference type="ARBA" id="ARBA00022980"/>
    </source>
</evidence>
<reference evidence="6" key="1">
    <citation type="journal article" date="2019" name="Nat. Commun.">
        <title>Expansion of phycobilisome linker gene families in mesophilic red algae.</title>
        <authorList>
            <person name="Lee J."/>
            <person name="Kim D."/>
            <person name="Bhattacharya D."/>
            <person name="Yoon H.S."/>
        </authorList>
    </citation>
    <scope>NUCLEOTIDE SEQUENCE [LARGE SCALE GENOMIC DNA]</scope>
    <source>
        <strain evidence="6">CCMP 1328</strain>
    </source>
</reference>
<evidence type="ECO:0000256" key="1">
    <source>
        <dbReference type="ARBA" id="ARBA00006598"/>
    </source>
</evidence>
<accession>A0A5J4YL85</accession>
<evidence type="ECO:0008006" key="7">
    <source>
        <dbReference type="Google" id="ProtNLM"/>
    </source>
</evidence>